<organism evidence="2 3">
    <name type="scientific">Pontixanthobacter aestiaquae</name>
    <dbReference type="NCBI Taxonomy" id="1509367"/>
    <lineage>
        <taxon>Bacteria</taxon>
        <taxon>Pseudomonadati</taxon>
        <taxon>Pseudomonadota</taxon>
        <taxon>Alphaproteobacteria</taxon>
        <taxon>Sphingomonadales</taxon>
        <taxon>Erythrobacteraceae</taxon>
        <taxon>Pontixanthobacter</taxon>
    </lineage>
</organism>
<dbReference type="Pfam" id="PF01022">
    <property type="entry name" value="HTH_5"/>
    <property type="match status" value="1"/>
</dbReference>
<dbReference type="EMBL" id="WTYZ01000001">
    <property type="protein sequence ID" value="MXO82578.1"/>
    <property type="molecule type" value="Genomic_DNA"/>
</dbReference>
<dbReference type="Proteomes" id="UP000460290">
    <property type="component" value="Unassembled WGS sequence"/>
</dbReference>
<comment type="caution">
    <text evidence="2">The sequence shown here is derived from an EMBL/GenBank/DDBJ whole genome shotgun (WGS) entry which is preliminary data.</text>
</comment>
<dbReference type="AlphaFoldDB" id="A0A844Z4D4"/>
<dbReference type="InterPro" id="IPR001845">
    <property type="entry name" value="HTH_ArsR_DNA-bd_dom"/>
</dbReference>
<sequence length="328" mass="36298">MRIETTMRALADPTRLRIMRLLSAMELAVGELAQVLGQSQPRVSRHVAILCDAGLAERHREGSWVFLRASVGNERGDPVGEAVSRLLATAEREDEAFAAMCADDRRQLQNIRGAREENAASYFARHADQWDELRQLHSPDQLVEERLLTALGEEPLGQVLDIGTGSGRMAELFAPKADHIVALDKSLDMLRVARAKLQNLPSDGIELVQGDFIALPFQAHRFDTVLLHQVLHFAQDPAAALAEAARVTRPAGRIAIVDFAAHDHEELRDRHAHVRLGFTDKAIHDLLREAGYQPARPIALDEGELTVKIWLGTRLGMPASSDARKAVR</sequence>
<evidence type="ECO:0000313" key="2">
    <source>
        <dbReference type="EMBL" id="MXO82578.1"/>
    </source>
</evidence>
<dbReference type="NCBIfam" id="NF033788">
    <property type="entry name" value="HTH_metalloreg"/>
    <property type="match status" value="1"/>
</dbReference>
<dbReference type="PANTHER" id="PTHR43591">
    <property type="entry name" value="METHYLTRANSFERASE"/>
    <property type="match status" value="1"/>
</dbReference>
<dbReference type="RefSeq" id="WP_160613013.1">
    <property type="nucleotide sequence ID" value="NZ_JAUFQM010000001.1"/>
</dbReference>
<gene>
    <name evidence="2" type="ORF">GRI35_04220</name>
</gene>
<name>A0A844Z4D4_9SPHN</name>
<dbReference type="SUPFAM" id="SSF46785">
    <property type="entry name" value="Winged helix' DNA-binding domain"/>
    <property type="match status" value="1"/>
</dbReference>
<feature type="domain" description="HTH arsR-type" evidence="1">
    <location>
        <begin position="1"/>
        <end position="94"/>
    </location>
</feature>
<proteinExistence type="predicted"/>
<dbReference type="InterPro" id="IPR036388">
    <property type="entry name" value="WH-like_DNA-bd_sf"/>
</dbReference>
<dbReference type="GO" id="GO:0003700">
    <property type="term" value="F:DNA-binding transcription factor activity"/>
    <property type="evidence" value="ECO:0007669"/>
    <property type="project" value="InterPro"/>
</dbReference>
<dbReference type="Gene3D" id="3.40.50.150">
    <property type="entry name" value="Vaccinia Virus protein VP39"/>
    <property type="match status" value="1"/>
</dbReference>
<dbReference type="InterPro" id="IPR011991">
    <property type="entry name" value="ArsR-like_HTH"/>
</dbReference>
<dbReference type="OrthoDB" id="9789575at2"/>
<dbReference type="CDD" id="cd02440">
    <property type="entry name" value="AdoMet_MTases"/>
    <property type="match status" value="1"/>
</dbReference>
<dbReference type="PROSITE" id="PS50987">
    <property type="entry name" value="HTH_ARSR_2"/>
    <property type="match status" value="1"/>
</dbReference>
<dbReference type="GO" id="GO:0008757">
    <property type="term" value="F:S-adenosylmethionine-dependent methyltransferase activity"/>
    <property type="evidence" value="ECO:0007669"/>
    <property type="project" value="InterPro"/>
</dbReference>
<dbReference type="Gene3D" id="1.10.10.10">
    <property type="entry name" value="Winged helix-like DNA-binding domain superfamily/Winged helix DNA-binding domain"/>
    <property type="match status" value="1"/>
</dbReference>
<dbReference type="SMART" id="SM00418">
    <property type="entry name" value="HTH_ARSR"/>
    <property type="match status" value="1"/>
</dbReference>
<dbReference type="InterPro" id="IPR013216">
    <property type="entry name" value="Methyltransf_11"/>
</dbReference>
<protein>
    <submittedName>
        <fullName evidence="2">Metalloregulator ArsR/SmtB family transcription factor</fullName>
    </submittedName>
</protein>
<dbReference type="InterPro" id="IPR036390">
    <property type="entry name" value="WH_DNA-bd_sf"/>
</dbReference>
<evidence type="ECO:0000313" key="3">
    <source>
        <dbReference type="Proteomes" id="UP000460290"/>
    </source>
</evidence>
<accession>A0A844Z4D4</accession>
<reference evidence="2 3" key="1">
    <citation type="submission" date="2019-12" db="EMBL/GenBank/DDBJ databases">
        <title>Genomic-based taxomic classification of the family Erythrobacteraceae.</title>
        <authorList>
            <person name="Xu L."/>
        </authorList>
    </citation>
    <scope>NUCLEOTIDE SEQUENCE [LARGE SCALE GENOMIC DNA]</scope>
    <source>
        <strain evidence="2 3">KCTC 42006</strain>
    </source>
</reference>
<dbReference type="Pfam" id="PF08241">
    <property type="entry name" value="Methyltransf_11"/>
    <property type="match status" value="1"/>
</dbReference>
<dbReference type="PRINTS" id="PR00778">
    <property type="entry name" value="HTHARSR"/>
</dbReference>
<dbReference type="SUPFAM" id="SSF53335">
    <property type="entry name" value="S-adenosyl-L-methionine-dependent methyltransferases"/>
    <property type="match status" value="1"/>
</dbReference>
<dbReference type="InterPro" id="IPR029063">
    <property type="entry name" value="SAM-dependent_MTases_sf"/>
</dbReference>
<keyword evidence="3" id="KW-1185">Reference proteome</keyword>
<dbReference type="CDD" id="cd00090">
    <property type="entry name" value="HTH_ARSR"/>
    <property type="match status" value="1"/>
</dbReference>
<evidence type="ECO:0000259" key="1">
    <source>
        <dbReference type="PROSITE" id="PS50987"/>
    </source>
</evidence>